<dbReference type="Proteomes" id="UP000823775">
    <property type="component" value="Unassembled WGS sequence"/>
</dbReference>
<accession>A0ABS8TDW6</accession>
<protein>
    <submittedName>
        <fullName evidence="2">Uncharacterized protein</fullName>
    </submittedName>
</protein>
<keyword evidence="1" id="KW-0732">Signal</keyword>
<name>A0ABS8TDW6_DATST</name>
<comment type="caution">
    <text evidence="2">The sequence shown here is derived from an EMBL/GenBank/DDBJ whole genome shotgun (WGS) entry which is preliminary data.</text>
</comment>
<dbReference type="EMBL" id="JACEIK010001406">
    <property type="protein sequence ID" value="MCD7469114.1"/>
    <property type="molecule type" value="Genomic_DNA"/>
</dbReference>
<evidence type="ECO:0000256" key="1">
    <source>
        <dbReference type="SAM" id="SignalP"/>
    </source>
</evidence>
<gene>
    <name evidence="2" type="ORF">HAX54_007918</name>
</gene>
<evidence type="ECO:0000313" key="3">
    <source>
        <dbReference type="Proteomes" id="UP000823775"/>
    </source>
</evidence>
<proteinExistence type="predicted"/>
<reference evidence="2 3" key="1">
    <citation type="journal article" date="2021" name="BMC Genomics">
        <title>Datura genome reveals duplications of psychoactive alkaloid biosynthetic genes and high mutation rate following tissue culture.</title>
        <authorList>
            <person name="Rajewski A."/>
            <person name="Carter-House D."/>
            <person name="Stajich J."/>
            <person name="Litt A."/>
        </authorList>
    </citation>
    <scope>NUCLEOTIDE SEQUENCE [LARGE SCALE GENOMIC DNA]</scope>
    <source>
        <strain evidence="2">AR-01</strain>
    </source>
</reference>
<feature type="chain" id="PRO_5045561381" evidence="1">
    <location>
        <begin position="21"/>
        <end position="79"/>
    </location>
</feature>
<feature type="signal peptide" evidence="1">
    <location>
        <begin position="1"/>
        <end position="20"/>
    </location>
</feature>
<keyword evidence="3" id="KW-1185">Reference proteome</keyword>
<evidence type="ECO:0000313" key="2">
    <source>
        <dbReference type="EMBL" id="MCD7469114.1"/>
    </source>
</evidence>
<organism evidence="2 3">
    <name type="scientific">Datura stramonium</name>
    <name type="common">Jimsonweed</name>
    <name type="synonym">Common thornapple</name>
    <dbReference type="NCBI Taxonomy" id="4076"/>
    <lineage>
        <taxon>Eukaryota</taxon>
        <taxon>Viridiplantae</taxon>
        <taxon>Streptophyta</taxon>
        <taxon>Embryophyta</taxon>
        <taxon>Tracheophyta</taxon>
        <taxon>Spermatophyta</taxon>
        <taxon>Magnoliopsida</taxon>
        <taxon>eudicotyledons</taxon>
        <taxon>Gunneridae</taxon>
        <taxon>Pentapetalae</taxon>
        <taxon>asterids</taxon>
        <taxon>lamiids</taxon>
        <taxon>Solanales</taxon>
        <taxon>Solanaceae</taxon>
        <taxon>Solanoideae</taxon>
        <taxon>Datureae</taxon>
        <taxon>Datura</taxon>
    </lineage>
</organism>
<sequence>MKGSCTLVTFVLAASTVVTSSISYASSSVDPDVTFHSPSTKGFGYSSLREKLRSNKPRKLSLTSEKEKFAPRFDSLSYY</sequence>